<dbReference type="PROSITE" id="PS51257">
    <property type="entry name" value="PROKAR_LIPOPROTEIN"/>
    <property type="match status" value="1"/>
</dbReference>
<proteinExistence type="predicted"/>
<dbReference type="RefSeq" id="YP_009207836.1">
    <property type="nucleotide sequence ID" value="NC_028899.1"/>
</dbReference>
<organism evidence="1 2">
    <name type="scientific">Ralstonia phage RSF1</name>
    <dbReference type="NCBI Taxonomy" id="1689679"/>
    <lineage>
        <taxon>Viruses</taxon>
        <taxon>Duplodnaviria</taxon>
        <taxon>Heunggongvirae</taxon>
        <taxon>Uroviricota</taxon>
        <taxon>Caudoviricetes</taxon>
        <taxon>Chimalliviridae</taxon>
        <taxon>Chiangmaivirus</taxon>
        <taxon>Chiangmaivirus RSF1</taxon>
    </lineage>
</organism>
<dbReference type="Proteomes" id="UP000202583">
    <property type="component" value="Segment"/>
</dbReference>
<evidence type="ECO:0000313" key="1">
    <source>
        <dbReference type="EMBL" id="BAS04824.1"/>
    </source>
</evidence>
<accession>A0A0K2QQG3</accession>
<evidence type="ECO:0008006" key="3">
    <source>
        <dbReference type="Google" id="ProtNLM"/>
    </source>
</evidence>
<keyword evidence="2" id="KW-1185">Reference proteome</keyword>
<name>A0A0K2QQG3_9CAUD</name>
<dbReference type="EMBL" id="AP014927">
    <property type="protein sequence ID" value="BAS04824.1"/>
    <property type="molecule type" value="Genomic_DNA"/>
</dbReference>
<protein>
    <recommendedName>
        <fullName evidence="3">Lipoprotein</fullName>
    </recommendedName>
</protein>
<dbReference type="GeneID" id="26634493"/>
<evidence type="ECO:0000313" key="2">
    <source>
        <dbReference type="Proteomes" id="UP000202583"/>
    </source>
</evidence>
<sequence length="430" mass="43635">MKNTFKLAAVTAMALALAACGGGGGGDSTSNGGAQQQPQVANSGVAAIGSPIVGGTVTFKCASGDSHTATTAENGSYTVYGNADDYPCVVQVQGGQANGKALQTPLYSVAPAPGTANVTPLTDLMVSAMAGQAPTDFFNSATAGSLSGNITSDKLAISLVKVKAAIGTLPGQLKLADGFNPINSQFGAVKGDTNDALLDQYATALTAAGLTQADASAKTASADTSLTKQAFSAVAFTTPQLTNFTIGSAINLDDTFGIAITDPNRGSLTAKAQIDANGNVTSFTDAGSFTGVVSTLGNRVGMLCANNNGQSMGQYVFASSDLTEVTDPTELAGKQFTEYQDCVIKDTATFDASGNVQYSNGESDTNIFQAFQSAGKTVDGSIVHYKAYKGTINGQLTYVYLLVSNQVGSNAAVIDGQTNYVMVGVQNFPS</sequence>
<dbReference type="OrthoDB" id="29799at10239"/>
<reference evidence="1 2" key="1">
    <citation type="submission" date="2015-07" db="EMBL/GenBank/DDBJ databases">
        <title>Two Asian jumbo phage RSL2 and RSF1 infecting the phytopathogen Ralstonia solanacearum share common features related to the phi-KZ-like phages.</title>
        <authorList>
            <person name="Kawasaki T."/>
            <person name="Fujie M."/>
            <person name="Chatchawankanphanich O."/>
            <person name="Ogata H."/>
            <person name="Yamada T."/>
        </authorList>
    </citation>
    <scope>NUCLEOTIDE SEQUENCE [LARGE SCALE GENOMIC DNA]</scope>
    <source>
        <strain evidence="1 2">RSF1</strain>
    </source>
</reference>
<dbReference type="KEGG" id="vg:26634493"/>